<dbReference type="PROSITE" id="PS01055">
    <property type="entry name" value="DNA_LIGASE_N1"/>
    <property type="match status" value="1"/>
</dbReference>
<evidence type="ECO:0000256" key="6">
    <source>
        <dbReference type="ARBA" id="ARBA00022833"/>
    </source>
</evidence>
<keyword evidence="4 12" id="KW-0479">Metal-binding</keyword>
<dbReference type="InterPro" id="IPR001357">
    <property type="entry name" value="BRCT_dom"/>
</dbReference>
<dbReference type="InterPro" id="IPR001679">
    <property type="entry name" value="DNA_ligase"/>
</dbReference>
<protein>
    <recommendedName>
        <fullName evidence="12">DNA ligase</fullName>
        <ecNumber evidence="12">6.5.1.2</ecNumber>
    </recommendedName>
    <alternativeName>
        <fullName evidence="12">Polydeoxyribonucleotide synthase [NAD(+)]</fullName>
    </alternativeName>
</protein>
<dbReference type="GO" id="GO:0046872">
    <property type="term" value="F:metal ion binding"/>
    <property type="evidence" value="ECO:0007669"/>
    <property type="project" value="UniProtKB-KW"/>
</dbReference>
<dbReference type="Pfam" id="PF12826">
    <property type="entry name" value="HHH_2"/>
    <property type="match status" value="1"/>
</dbReference>
<dbReference type="SUPFAM" id="SSF47781">
    <property type="entry name" value="RuvA domain 2-like"/>
    <property type="match status" value="1"/>
</dbReference>
<dbReference type="SMART" id="SM00292">
    <property type="entry name" value="BRCT"/>
    <property type="match status" value="1"/>
</dbReference>
<feature type="binding site" evidence="12">
    <location>
        <position position="400"/>
    </location>
    <ligand>
        <name>Zn(2+)</name>
        <dbReference type="ChEBI" id="CHEBI:29105"/>
    </ligand>
</feature>
<evidence type="ECO:0000256" key="11">
    <source>
        <dbReference type="ARBA" id="ARBA00034005"/>
    </source>
</evidence>
<feature type="active site" description="N6-AMP-lysine intermediate" evidence="12">
    <location>
        <position position="113"/>
    </location>
</feature>
<dbReference type="Gene3D" id="3.40.50.10190">
    <property type="entry name" value="BRCT domain"/>
    <property type="match status" value="1"/>
</dbReference>
<evidence type="ECO:0000256" key="12">
    <source>
        <dbReference type="HAMAP-Rule" id="MF_01588"/>
    </source>
</evidence>
<sequence length="663" mass="76307">MDKKIKNLYKYLKSKINYHNKKYHEKDNPEISDYEYDLLLKELENLEKEYPELKIASSPTNLIGGRKSKKFSSVIHEVKMESLHNSYSKEELVLFDNKIRKIVQNYEYVIEPKIDGLSVSVEYKHGKLFRASTRGDGIVGENITENIFTVKNLPKEIDFKDYLEVRGEVYISNENFLNLIKNQKLNNKRLFKNPRNAAAGSLRQKNSKISAERNLEIIIFNIQKIENFKINTHKESLDFLKKLNFSVPPFYNLHSNIEETFKKIDEIEKLKNKLCFQIDGVVLKVNELNKREILGSTSKYPRWAEAFKYPPEEKITKILDIKVTVGRTGILTPMAVLKSILISGTIVSKATLHNENFIIKKSIKIGDKIVLRKAGEIIPEVVRVYKTNEFSKKFAMPEFCPSCNSKITKESNVISRCDNINCPVQLLRNLIHFVSRDAMNIKSLGEKIIQNLVGNEFLLSVVDFYKLSSESFKKLYKSGEKIAENIINEIENSKNNSLDKLLFALGIRNLGKKSAYLVSENFKNIDNIINSNKKEILEINTIGEKIAESIRSYFSVDQNLQNIILLKKLGLNTTFLESKNSSEKFKNKKFVITGTLENYTRSEITKLIEKSGGTCSNSISKNTDYLILGKKSGIKLEKAKKINVKILNEKEFEKYFDLCPKIC</sequence>
<reference evidence="14" key="1">
    <citation type="journal article" date="2023" name="ISME J.">
        <title>Emergence of putative energy parasites within Clostridia revealed by genome analysis of a novel endosymbiotic clade.</title>
        <authorList>
            <person name="Takahashi K."/>
            <person name="Kuwahara H."/>
            <person name="Horikawa Y."/>
            <person name="Izawa K."/>
            <person name="Kato D."/>
            <person name="Inagaki T."/>
            <person name="Yuki M."/>
            <person name="Ohkuma M."/>
            <person name="Hongoh Y."/>
        </authorList>
    </citation>
    <scope>NUCLEOTIDE SEQUENCE</scope>
    <source>
        <strain evidence="14">RsTa-C01</strain>
    </source>
</reference>
<proteinExistence type="inferred from homology"/>
<keyword evidence="2 12" id="KW-0436">Ligase</keyword>
<dbReference type="PANTHER" id="PTHR23389">
    <property type="entry name" value="CHROMOSOME TRANSMISSION FIDELITY FACTOR 18"/>
    <property type="match status" value="1"/>
</dbReference>
<dbReference type="Gene3D" id="1.10.150.20">
    <property type="entry name" value="5' to 3' exonuclease, C-terminal subdomain"/>
    <property type="match status" value="2"/>
</dbReference>
<keyword evidence="7 12" id="KW-0460">Magnesium</keyword>
<dbReference type="GO" id="GO:0005829">
    <property type="term" value="C:cytosol"/>
    <property type="evidence" value="ECO:0007669"/>
    <property type="project" value="TreeGrafter"/>
</dbReference>
<feature type="binding site" evidence="12">
    <location>
        <position position="168"/>
    </location>
    <ligand>
        <name>NAD(+)</name>
        <dbReference type="ChEBI" id="CHEBI:57540"/>
    </ligand>
</feature>
<dbReference type="InterPro" id="IPR036420">
    <property type="entry name" value="BRCT_dom_sf"/>
</dbReference>
<evidence type="ECO:0000259" key="13">
    <source>
        <dbReference type="PROSITE" id="PS50172"/>
    </source>
</evidence>
<dbReference type="NCBIfam" id="NF005932">
    <property type="entry name" value="PRK07956.1"/>
    <property type="match status" value="1"/>
</dbReference>
<feature type="binding site" evidence="12">
    <location>
        <begin position="33"/>
        <end position="37"/>
    </location>
    <ligand>
        <name>NAD(+)</name>
        <dbReference type="ChEBI" id="CHEBI:57540"/>
    </ligand>
</feature>
<dbReference type="FunFam" id="1.10.150.20:FF:000007">
    <property type="entry name" value="DNA ligase"/>
    <property type="match status" value="1"/>
</dbReference>
<dbReference type="Pfam" id="PF01653">
    <property type="entry name" value="DNA_ligase_aden"/>
    <property type="match status" value="1"/>
</dbReference>
<dbReference type="AlphaFoldDB" id="A0AA48I0F5"/>
<keyword evidence="9 12" id="KW-0234">DNA repair</keyword>
<dbReference type="PANTHER" id="PTHR23389:SF9">
    <property type="entry name" value="DNA LIGASE"/>
    <property type="match status" value="1"/>
</dbReference>
<feature type="binding site" evidence="12">
    <location>
        <begin position="82"/>
        <end position="83"/>
    </location>
    <ligand>
        <name>NAD(+)</name>
        <dbReference type="ChEBI" id="CHEBI:57540"/>
    </ligand>
</feature>
<accession>A0AA48I0F5</accession>
<feature type="binding site" evidence="12">
    <location>
        <position position="111"/>
    </location>
    <ligand>
        <name>NAD(+)</name>
        <dbReference type="ChEBI" id="CHEBI:57540"/>
    </ligand>
</feature>
<evidence type="ECO:0000256" key="9">
    <source>
        <dbReference type="ARBA" id="ARBA00023204"/>
    </source>
</evidence>
<dbReference type="SMART" id="SM00532">
    <property type="entry name" value="LIGANc"/>
    <property type="match status" value="1"/>
</dbReference>
<feature type="binding site" evidence="12">
    <location>
        <position position="284"/>
    </location>
    <ligand>
        <name>NAD(+)</name>
        <dbReference type="ChEBI" id="CHEBI:57540"/>
    </ligand>
</feature>
<dbReference type="PROSITE" id="PS50172">
    <property type="entry name" value="BRCT"/>
    <property type="match status" value="1"/>
</dbReference>
<feature type="binding site" evidence="12">
    <location>
        <position position="422"/>
    </location>
    <ligand>
        <name>Zn(2+)</name>
        <dbReference type="ChEBI" id="CHEBI:29105"/>
    </ligand>
</feature>
<dbReference type="GO" id="GO:0003911">
    <property type="term" value="F:DNA ligase (NAD+) activity"/>
    <property type="evidence" value="ECO:0007669"/>
    <property type="project" value="UniProtKB-UniRule"/>
</dbReference>
<dbReference type="GO" id="GO:0003677">
    <property type="term" value="F:DNA binding"/>
    <property type="evidence" value="ECO:0007669"/>
    <property type="project" value="InterPro"/>
</dbReference>
<evidence type="ECO:0000256" key="2">
    <source>
        <dbReference type="ARBA" id="ARBA00022598"/>
    </source>
</evidence>
<organism evidence="14">
    <name type="scientific">Candidatus Paraimprobicoccus trichonymphae</name>
    <dbReference type="NCBI Taxonomy" id="3033793"/>
    <lineage>
        <taxon>Bacteria</taxon>
        <taxon>Bacillati</taxon>
        <taxon>Bacillota</taxon>
        <taxon>Clostridia</taxon>
        <taxon>Candidatus Paraimprobicoccus</taxon>
    </lineage>
</organism>
<dbReference type="NCBIfam" id="TIGR00575">
    <property type="entry name" value="dnlj"/>
    <property type="match status" value="1"/>
</dbReference>
<feature type="binding site" evidence="12">
    <location>
        <position position="417"/>
    </location>
    <ligand>
        <name>Zn(2+)</name>
        <dbReference type="ChEBI" id="CHEBI:29105"/>
    </ligand>
</feature>
<dbReference type="CDD" id="cd00114">
    <property type="entry name" value="LIGANc"/>
    <property type="match status" value="1"/>
</dbReference>
<dbReference type="Pfam" id="PF03120">
    <property type="entry name" value="OB_DNA_ligase"/>
    <property type="match status" value="1"/>
</dbReference>
<dbReference type="InterPro" id="IPR010994">
    <property type="entry name" value="RuvA_2-like"/>
</dbReference>
<dbReference type="InterPro" id="IPR004150">
    <property type="entry name" value="NAD_DNA_ligase_OB"/>
</dbReference>
<dbReference type="InterPro" id="IPR013839">
    <property type="entry name" value="DNAligase_adenylation"/>
</dbReference>
<dbReference type="InterPro" id="IPR003583">
    <property type="entry name" value="Hlx-hairpin-Hlx_DNA-bd_motif"/>
</dbReference>
<dbReference type="HAMAP" id="MF_01588">
    <property type="entry name" value="DNA_ligase_A"/>
    <property type="match status" value="1"/>
</dbReference>
<evidence type="ECO:0000256" key="4">
    <source>
        <dbReference type="ARBA" id="ARBA00022723"/>
    </source>
</evidence>
<gene>
    <name evidence="12" type="primary">ligA</name>
    <name evidence="14" type="ORF">RsTaC01_0976</name>
</gene>
<dbReference type="GO" id="GO:0006281">
    <property type="term" value="P:DNA repair"/>
    <property type="evidence" value="ECO:0007669"/>
    <property type="project" value="UniProtKB-KW"/>
</dbReference>
<dbReference type="KEGG" id="ptrh:RsTaC01_0976"/>
<dbReference type="SUPFAM" id="SSF56091">
    <property type="entry name" value="DNA ligase/mRNA capping enzyme, catalytic domain"/>
    <property type="match status" value="1"/>
</dbReference>
<dbReference type="Gene3D" id="1.10.287.610">
    <property type="entry name" value="Helix hairpin bin"/>
    <property type="match status" value="1"/>
</dbReference>
<dbReference type="SUPFAM" id="SSF52113">
    <property type="entry name" value="BRCT domain"/>
    <property type="match status" value="1"/>
</dbReference>
<dbReference type="EMBL" id="AP027925">
    <property type="protein sequence ID" value="BED93034.1"/>
    <property type="molecule type" value="Genomic_DNA"/>
</dbReference>
<keyword evidence="5 12" id="KW-0227">DNA damage</keyword>
<dbReference type="InterPro" id="IPR012340">
    <property type="entry name" value="NA-bd_OB-fold"/>
</dbReference>
<comment type="catalytic activity">
    <reaction evidence="11 12">
        <text>NAD(+) + (deoxyribonucleotide)n-3'-hydroxyl + 5'-phospho-(deoxyribonucleotide)m = (deoxyribonucleotide)n+m + AMP + beta-nicotinamide D-nucleotide.</text>
        <dbReference type="EC" id="6.5.1.2"/>
    </reaction>
</comment>
<keyword evidence="3 12" id="KW-0235">DNA replication</keyword>
<evidence type="ECO:0000256" key="1">
    <source>
        <dbReference type="ARBA" id="ARBA00004067"/>
    </source>
</evidence>
<evidence type="ECO:0000256" key="3">
    <source>
        <dbReference type="ARBA" id="ARBA00022705"/>
    </source>
</evidence>
<keyword evidence="10 12" id="KW-0464">Manganese</keyword>
<dbReference type="InterPro" id="IPR018239">
    <property type="entry name" value="DNA_ligase_AS"/>
</dbReference>
<evidence type="ECO:0000256" key="10">
    <source>
        <dbReference type="ARBA" id="ARBA00023211"/>
    </source>
</evidence>
<dbReference type="EC" id="6.5.1.2" evidence="12"/>
<evidence type="ECO:0000313" key="14">
    <source>
        <dbReference type="EMBL" id="BED93034.1"/>
    </source>
</evidence>
<dbReference type="Proteomes" id="UP001335720">
    <property type="component" value="Chromosome"/>
</dbReference>
<dbReference type="Pfam" id="PF00533">
    <property type="entry name" value="BRCT"/>
    <property type="match status" value="1"/>
</dbReference>
<dbReference type="InterPro" id="IPR013840">
    <property type="entry name" value="DNAligase_N"/>
</dbReference>
<dbReference type="SMART" id="SM00278">
    <property type="entry name" value="HhH1"/>
    <property type="match status" value="3"/>
</dbReference>
<comment type="function">
    <text evidence="1 12">DNA ligase that catalyzes the formation of phosphodiester linkages between 5'-phosphoryl and 3'-hydroxyl groups in double-stranded DNA using NAD as a coenzyme and as the energy source for the reaction. It is essential for DNA replication and repair of damaged DNA.</text>
</comment>
<feature type="binding site" evidence="12">
    <location>
        <position position="134"/>
    </location>
    <ligand>
        <name>NAD(+)</name>
        <dbReference type="ChEBI" id="CHEBI:57540"/>
    </ligand>
</feature>
<evidence type="ECO:0000256" key="7">
    <source>
        <dbReference type="ARBA" id="ARBA00022842"/>
    </source>
</evidence>
<keyword evidence="6 12" id="KW-0862">Zinc</keyword>
<dbReference type="Gene3D" id="3.30.470.30">
    <property type="entry name" value="DNA ligase/mRNA capping enzyme"/>
    <property type="match status" value="1"/>
</dbReference>
<dbReference type="CDD" id="cd17748">
    <property type="entry name" value="BRCT_DNA_ligase_like"/>
    <property type="match status" value="1"/>
</dbReference>
<keyword evidence="8 12" id="KW-0520">NAD</keyword>
<feature type="binding site" evidence="12">
    <location>
        <position position="308"/>
    </location>
    <ligand>
        <name>NAD(+)</name>
        <dbReference type="ChEBI" id="CHEBI:57540"/>
    </ligand>
</feature>
<dbReference type="SUPFAM" id="SSF50249">
    <property type="entry name" value="Nucleic acid-binding proteins"/>
    <property type="match status" value="1"/>
</dbReference>
<evidence type="ECO:0000256" key="5">
    <source>
        <dbReference type="ARBA" id="ARBA00022763"/>
    </source>
</evidence>
<name>A0AA48I0F5_9FIRM</name>
<evidence type="ECO:0000256" key="8">
    <source>
        <dbReference type="ARBA" id="ARBA00023027"/>
    </source>
</evidence>
<dbReference type="InterPro" id="IPR041663">
    <property type="entry name" value="DisA/LigA_HHH"/>
</dbReference>
<comment type="cofactor">
    <cofactor evidence="12">
        <name>Mg(2+)</name>
        <dbReference type="ChEBI" id="CHEBI:18420"/>
    </cofactor>
    <cofactor evidence="12">
        <name>Mn(2+)</name>
        <dbReference type="ChEBI" id="CHEBI:29035"/>
    </cofactor>
</comment>
<feature type="domain" description="BRCT" evidence="13">
    <location>
        <begin position="580"/>
        <end position="650"/>
    </location>
</feature>
<dbReference type="GO" id="GO:0006260">
    <property type="term" value="P:DNA replication"/>
    <property type="evidence" value="ECO:0007669"/>
    <property type="project" value="UniProtKB-KW"/>
</dbReference>
<feature type="binding site" evidence="12">
    <location>
        <position position="403"/>
    </location>
    <ligand>
        <name>Zn(2+)</name>
        <dbReference type="ChEBI" id="CHEBI:29105"/>
    </ligand>
</feature>
<dbReference type="PIRSF" id="PIRSF001604">
    <property type="entry name" value="LigA"/>
    <property type="match status" value="1"/>
</dbReference>
<dbReference type="Gene3D" id="2.40.50.140">
    <property type="entry name" value="Nucleic acid-binding proteins"/>
    <property type="match status" value="1"/>
</dbReference>
<comment type="similarity">
    <text evidence="12">Belongs to the NAD-dependent DNA ligase family. LigA subfamily.</text>
</comment>